<sequence>MGGFFSKPRPRNLKPKVIISRSLSSKTSTRSSSVNSMSSIPSTNSNDTPNYFRYFKDIYESSETVGTLNGTIDGLQLAHYLLRGLWGDNYSAPVADILKTEGSRVLDIRCGPGTWILEMSDEFPTSYFTGIDVDKLYPTEIKPRNVVQEIIRVLKPEGHFEISLSEIHWYNGGPIAKQWMTTITKELKAKNVEYTSGSKIIEALEKTGRFSQIHIDEKNSPIGSWGGSVGETSLYILKDFIKNLKPIFESIITYNNEKTYEDMINDLINEIEEQNMYFKTKRFWTMKQ</sequence>
<dbReference type="OrthoDB" id="9984419at2759"/>
<dbReference type="InterPro" id="IPR029063">
    <property type="entry name" value="SAM-dependent_MTases_sf"/>
</dbReference>
<keyword evidence="3" id="KW-1185">Reference proteome</keyword>
<dbReference type="Gene3D" id="3.40.50.150">
    <property type="entry name" value="Vaccinia Virus protein VP39"/>
    <property type="match status" value="2"/>
</dbReference>
<dbReference type="SUPFAM" id="SSF53335">
    <property type="entry name" value="S-adenosyl-L-methionine-dependent methyltransferases"/>
    <property type="match status" value="1"/>
</dbReference>
<gene>
    <name evidence="2" type="ORF">CPELLU_LOCUS15156</name>
</gene>
<accession>A0A9N9J244</accession>
<evidence type="ECO:0000313" key="3">
    <source>
        <dbReference type="Proteomes" id="UP000789759"/>
    </source>
</evidence>
<dbReference type="Proteomes" id="UP000789759">
    <property type="component" value="Unassembled WGS sequence"/>
</dbReference>
<proteinExistence type="predicted"/>
<name>A0A9N9J244_9GLOM</name>
<evidence type="ECO:0000256" key="1">
    <source>
        <dbReference type="SAM" id="MobiDB-lite"/>
    </source>
</evidence>
<dbReference type="AlphaFoldDB" id="A0A9N9J244"/>
<protein>
    <submittedName>
        <fullName evidence="2">12063_t:CDS:1</fullName>
    </submittedName>
</protein>
<feature type="region of interest" description="Disordered" evidence="1">
    <location>
        <begin position="22"/>
        <end position="43"/>
    </location>
</feature>
<reference evidence="2" key="1">
    <citation type="submission" date="2021-06" db="EMBL/GenBank/DDBJ databases">
        <authorList>
            <person name="Kallberg Y."/>
            <person name="Tangrot J."/>
            <person name="Rosling A."/>
        </authorList>
    </citation>
    <scope>NUCLEOTIDE SEQUENCE</scope>
    <source>
        <strain evidence="2">FL966</strain>
    </source>
</reference>
<evidence type="ECO:0000313" key="2">
    <source>
        <dbReference type="EMBL" id="CAG8758544.1"/>
    </source>
</evidence>
<dbReference type="EMBL" id="CAJVQA010019322">
    <property type="protein sequence ID" value="CAG8758544.1"/>
    <property type="molecule type" value="Genomic_DNA"/>
</dbReference>
<comment type="caution">
    <text evidence="2">The sequence shown here is derived from an EMBL/GenBank/DDBJ whole genome shotgun (WGS) entry which is preliminary data.</text>
</comment>
<organism evidence="2 3">
    <name type="scientific">Cetraspora pellucida</name>
    <dbReference type="NCBI Taxonomy" id="1433469"/>
    <lineage>
        <taxon>Eukaryota</taxon>
        <taxon>Fungi</taxon>
        <taxon>Fungi incertae sedis</taxon>
        <taxon>Mucoromycota</taxon>
        <taxon>Glomeromycotina</taxon>
        <taxon>Glomeromycetes</taxon>
        <taxon>Diversisporales</taxon>
        <taxon>Gigasporaceae</taxon>
        <taxon>Cetraspora</taxon>
    </lineage>
</organism>